<gene>
    <name evidence="1" type="ordered locus">DSC_01915</name>
</gene>
<evidence type="ECO:0000313" key="1">
    <source>
        <dbReference type="EMBL" id="AER55036.1"/>
    </source>
</evidence>
<name>G7UUV7_PSEUP</name>
<reference evidence="1 2" key="1">
    <citation type="journal article" date="2012" name="J. Bacteriol.">
        <title>Complete Genome Sequence of the BTEX-Degrading Bacterium Pseudoxanthomonas spadix BD-a59.</title>
        <authorList>
            <person name="Lee S.H."/>
            <person name="Jin H.M."/>
            <person name="Lee H.J."/>
            <person name="Kim J.M."/>
            <person name="Jeon C.O."/>
        </authorList>
    </citation>
    <scope>NUCLEOTIDE SEQUENCE [LARGE SCALE GENOMIC DNA]</scope>
    <source>
        <strain evidence="1 2">BD-a59</strain>
    </source>
</reference>
<organism evidence="1 2">
    <name type="scientific">Pseudoxanthomonas spadix (strain BD-a59)</name>
    <dbReference type="NCBI Taxonomy" id="1045855"/>
    <lineage>
        <taxon>Bacteria</taxon>
        <taxon>Pseudomonadati</taxon>
        <taxon>Pseudomonadota</taxon>
        <taxon>Gammaproteobacteria</taxon>
        <taxon>Lysobacterales</taxon>
        <taxon>Lysobacteraceae</taxon>
        <taxon>Pseudoxanthomonas</taxon>
    </lineage>
</organism>
<dbReference type="eggNOG" id="COG5153">
    <property type="taxonomic scope" value="Bacteria"/>
</dbReference>
<dbReference type="AlphaFoldDB" id="G7UUV7"/>
<dbReference type="Proteomes" id="UP000005870">
    <property type="component" value="Chromosome"/>
</dbReference>
<dbReference type="STRING" id="1045855.DSC_01915"/>
<dbReference type="HOGENOM" id="CLU_2001984_0_0_6"/>
<dbReference type="EMBL" id="CP003093">
    <property type="protein sequence ID" value="AER55036.1"/>
    <property type="molecule type" value="Genomic_DNA"/>
</dbReference>
<sequence>MNTAPDPADLIKRYKNPHPQQGYRVTLAIADGRYEDIVRHGVTYKVLGHVDLVSGDQGTIYRRADTGEVVAAHRGTEFDRQKLQDLVHTDGSMVLGRLNPQADDAIAWRRSVADDRIRAANAAC</sequence>
<dbReference type="KEGG" id="psd:DSC_01915"/>
<keyword evidence="2" id="KW-1185">Reference proteome</keyword>
<proteinExistence type="predicted"/>
<accession>G7UUV7</accession>
<evidence type="ECO:0000313" key="2">
    <source>
        <dbReference type="Proteomes" id="UP000005870"/>
    </source>
</evidence>
<protein>
    <submittedName>
        <fullName evidence="1">Uncharacterized protein</fullName>
    </submittedName>
</protein>
<dbReference type="RefSeq" id="WP_014159214.1">
    <property type="nucleotide sequence ID" value="NC_016147.2"/>
</dbReference>